<evidence type="ECO:0000256" key="7">
    <source>
        <dbReference type="SAM" id="Phobius"/>
    </source>
</evidence>
<keyword evidence="6 7" id="KW-0472">Membrane</keyword>
<comment type="subcellular location">
    <subcellularLocation>
        <location evidence="1">Cell membrane</location>
        <topology evidence="1">Multi-pass membrane protein</topology>
    </subcellularLocation>
</comment>
<dbReference type="Pfam" id="PF07690">
    <property type="entry name" value="MFS_1"/>
    <property type="match status" value="1"/>
</dbReference>
<evidence type="ECO:0000313" key="10">
    <source>
        <dbReference type="Proteomes" id="UP000031938"/>
    </source>
</evidence>
<dbReference type="InterPro" id="IPR011701">
    <property type="entry name" value="MFS"/>
</dbReference>
<evidence type="ECO:0000256" key="4">
    <source>
        <dbReference type="ARBA" id="ARBA00022692"/>
    </source>
</evidence>
<dbReference type="EMBL" id="JXRP01000018">
    <property type="protein sequence ID" value="KIL44709.1"/>
    <property type="molecule type" value="Genomic_DNA"/>
</dbReference>
<evidence type="ECO:0000256" key="1">
    <source>
        <dbReference type="ARBA" id="ARBA00004651"/>
    </source>
</evidence>
<keyword evidence="10" id="KW-1185">Reference proteome</keyword>
<feature type="transmembrane region" description="Helical" evidence="7">
    <location>
        <begin position="303"/>
        <end position="324"/>
    </location>
</feature>
<feature type="transmembrane region" description="Helical" evidence="7">
    <location>
        <begin position="201"/>
        <end position="221"/>
    </location>
</feature>
<dbReference type="Gene3D" id="1.20.1250.20">
    <property type="entry name" value="MFS general substrate transporter like domains"/>
    <property type="match status" value="1"/>
</dbReference>
<feature type="transmembrane region" description="Helical" evidence="7">
    <location>
        <begin position="270"/>
        <end position="291"/>
    </location>
</feature>
<evidence type="ECO:0000256" key="2">
    <source>
        <dbReference type="ARBA" id="ARBA00022448"/>
    </source>
</evidence>
<keyword evidence="4 7" id="KW-0812">Transmembrane</keyword>
<feature type="transmembrane region" description="Helical" evidence="7">
    <location>
        <begin position="16"/>
        <end position="39"/>
    </location>
</feature>
<feature type="transmembrane region" description="Helical" evidence="7">
    <location>
        <begin position="227"/>
        <end position="249"/>
    </location>
</feature>
<dbReference type="STRING" id="889306.KP78_22530"/>
<dbReference type="OrthoDB" id="9807274at2"/>
<dbReference type="RefSeq" id="WP_041088751.1">
    <property type="nucleotide sequence ID" value="NZ_JXRP01000018.1"/>
</dbReference>
<evidence type="ECO:0000256" key="3">
    <source>
        <dbReference type="ARBA" id="ARBA00022475"/>
    </source>
</evidence>
<dbReference type="GO" id="GO:0022857">
    <property type="term" value="F:transmembrane transporter activity"/>
    <property type="evidence" value="ECO:0007669"/>
    <property type="project" value="InterPro"/>
</dbReference>
<dbReference type="GO" id="GO:0005886">
    <property type="term" value="C:plasma membrane"/>
    <property type="evidence" value="ECO:0007669"/>
    <property type="project" value="UniProtKB-SubCell"/>
</dbReference>
<feature type="transmembrane region" description="Helical" evidence="7">
    <location>
        <begin position="51"/>
        <end position="70"/>
    </location>
</feature>
<comment type="caution">
    <text evidence="9">The sequence shown here is derived from an EMBL/GenBank/DDBJ whole genome shotgun (WGS) entry which is preliminary data.</text>
</comment>
<evidence type="ECO:0000256" key="5">
    <source>
        <dbReference type="ARBA" id="ARBA00022989"/>
    </source>
</evidence>
<evidence type="ECO:0000256" key="6">
    <source>
        <dbReference type="ARBA" id="ARBA00023136"/>
    </source>
</evidence>
<dbReference type="FunFam" id="1.20.1720.10:FF:000004">
    <property type="entry name" value="EmrB/QacA family drug resistance transporter"/>
    <property type="match status" value="1"/>
</dbReference>
<protein>
    <submittedName>
        <fullName evidence="9">EmrB/QacA subfamily drug resistance transporter</fullName>
    </submittedName>
</protein>
<dbReference type="SUPFAM" id="SSF103473">
    <property type="entry name" value="MFS general substrate transporter"/>
    <property type="match status" value="1"/>
</dbReference>
<feature type="transmembrane region" description="Helical" evidence="7">
    <location>
        <begin position="82"/>
        <end position="101"/>
    </location>
</feature>
<feature type="transmembrane region" description="Helical" evidence="7">
    <location>
        <begin position="143"/>
        <end position="164"/>
    </location>
</feature>
<dbReference type="PRINTS" id="PR01036">
    <property type="entry name" value="TCRTETB"/>
</dbReference>
<feature type="transmembrane region" description="Helical" evidence="7">
    <location>
        <begin position="366"/>
        <end position="391"/>
    </location>
</feature>
<keyword evidence="2" id="KW-0813">Transport</keyword>
<dbReference type="PANTHER" id="PTHR23501:SF191">
    <property type="entry name" value="VACUOLAR BASIC AMINO ACID TRANSPORTER 4"/>
    <property type="match status" value="1"/>
</dbReference>
<dbReference type="PROSITE" id="PS50850">
    <property type="entry name" value="MFS"/>
    <property type="match status" value="1"/>
</dbReference>
<feature type="transmembrane region" description="Helical" evidence="7">
    <location>
        <begin position="107"/>
        <end position="131"/>
    </location>
</feature>
<keyword evidence="3" id="KW-1003">Cell membrane</keyword>
<feature type="transmembrane region" description="Helical" evidence="7">
    <location>
        <begin position="170"/>
        <end position="189"/>
    </location>
</feature>
<dbReference type="InterPro" id="IPR036259">
    <property type="entry name" value="MFS_trans_sf"/>
</dbReference>
<dbReference type="AlphaFoldDB" id="A0A0C2RSH2"/>
<name>A0A0C2RSH2_9BACL</name>
<accession>A0A0C2RSH2</accession>
<dbReference type="InterPro" id="IPR020846">
    <property type="entry name" value="MFS_dom"/>
</dbReference>
<dbReference type="PANTHER" id="PTHR23501">
    <property type="entry name" value="MAJOR FACILITATOR SUPERFAMILY"/>
    <property type="match status" value="1"/>
</dbReference>
<gene>
    <name evidence="9" type="ORF">KP78_22530</name>
</gene>
<feature type="domain" description="Major facilitator superfamily (MFS) profile" evidence="8">
    <location>
        <begin position="17"/>
        <end position="498"/>
    </location>
</feature>
<reference evidence="9 10" key="1">
    <citation type="submission" date="2015-01" db="EMBL/GenBank/DDBJ databases">
        <title>Genome sequencing of Jeotgalibacillus soli.</title>
        <authorList>
            <person name="Goh K.M."/>
            <person name="Chan K.-G."/>
            <person name="Yaakop A.S."/>
            <person name="Ee R."/>
            <person name="Gan H.M."/>
            <person name="Chan C.S."/>
        </authorList>
    </citation>
    <scope>NUCLEOTIDE SEQUENCE [LARGE SCALE GENOMIC DNA]</scope>
    <source>
        <strain evidence="9 10">P9</strain>
    </source>
</reference>
<organism evidence="9 10">
    <name type="scientific">Jeotgalibacillus soli</name>
    <dbReference type="NCBI Taxonomy" id="889306"/>
    <lineage>
        <taxon>Bacteria</taxon>
        <taxon>Bacillati</taxon>
        <taxon>Bacillota</taxon>
        <taxon>Bacilli</taxon>
        <taxon>Bacillales</taxon>
        <taxon>Caryophanaceae</taxon>
        <taxon>Jeotgalibacillus</taxon>
    </lineage>
</organism>
<proteinExistence type="predicted"/>
<sequence length="501" mass="54225">MNAAEEKQKRLKYRPFILASVMLAMFVGAIEATIVSTAMPAIAADLGGFQLYSWVFASYLLMSTVTVLIYGRLSDLFGRRPVMTFGMLLFLGGSILCGFAPNMEWLIAFRFIQGLGAGAVLPIATTIVGDIYSKEERAKIQGYLSSVWGISAVIGPVIGGLLVVTAGWQYVFWVNIPLGLLSLIGLWVFLKENVEKKKHHIDYKGTILLTAGLSILLYILVEGGGAVSWTSWIIFALLAGAAFFLTWFIHHELHTEDPMMSFSIWKNRSILIANIVSLATGVLLIGISSYLPAFVTGVMEQSARVAGFTLTAMSIGWPISAIIAGKMLIRIGYYRTSLIGGLFLVLGTISFVLMEPVHGPLWAAMSSFFVGVGMGFTSTSFIVSIQSAVAWNQRGAATAANIFMRNLGSTVGVALLGGILNNQLRSSFEESSIDEVQSFDVDSVNELLTAEGRNNLAPDVLDSLQQAMISGLNDVYSVVLAVAVLSLALILFLPRKDNEEL</sequence>
<dbReference type="Gene3D" id="1.20.1720.10">
    <property type="entry name" value="Multidrug resistance protein D"/>
    <property type="match status" value="1"/>
</dbReference>
<dbReference type="PATRIC" id="fig|889306.3.peg.2266"/>
<feature type="transmembrane region" description="Helical" evidence="7">
    <location>
        <begin position="336"/>
        <end position="354"/>
    </location>
</feature>
<dbReference type="Proteomes" id="UP000031938">
    <property type="component" value="Unassembled WGS sequence"/>
</dbReference>
<evidence type="ECO:0000259" key="8">
    <source>
        <dbReference type="PROSITE" id="PS50850"/>
    </source>
</evidence>
<dbReference type="CDD" id="cd17502">
    <property type="entry name" value="MFS_Azr1_MDR_like"/>
    <property type="match status" value="1"/>
</dbReference>
<feature type="transmembrane region" description="Helical" evidence="7">
    <location>
        <begin position="475"/>
        <end position="493"/>
    </location>
</feature>
<keyword evidence="5 7" id="KW-1133">Transmembrane helix</keyword>
<evidence type="ECO:0000313" key="9">
    <source>
        <dbReference type="EMBL" id="KIL44709.1"/>
    </source>
</evidence>